<feature type="transmembrane region" description="Helical" evidence="7">
    <location>
        <begin position="257"/>
        <end position="276"/>
    </location>
</feature>
<feature type="transmembrane region" description="Helical" evidence="7">
    <location>
        <begin position="119"/>
        <end position="136"/>
    </location>
</feature>
<feature type="transmembrane region" description="Helical" evidence="7">
    <location>
        <begin position="327"/>
        <end position="353"/>
    </location>
</feature>
<dbReference type="Pfam" id="PF03600">
    <property type="entry name" value="CitMHS"/>
    <property type="match status" value="1"/>
</dbReference>
<evidence type="ECO:0000259" key="8">
    <source>
        <dbReference type="Pfam" id="PF03600"/>
    </source>
</evidence>
<evidence type="ECO:0000256" key="5">
    <source>
        <dbReference type="ARBA" id="ARBA00022989"/>
    </source>
</evidence>
<feature type="transmembrane region" description="Helical" evidence="7">
    <location>
        <begin position="235"/>
        <end position="251"/>
    </location>
</feature>
<reference evidence="9 10" key="1">
    <citation type="submission" date="2017-12" db="EMBL/GenBank/DDBJ databases">
        <title>Characterization of six clinical isolates of Enterochimera gen. nov., a novel genus of the Yersiniaciae family and the three species Enterochimera arupensis sp. nov., Enterochimera coloradensis sp. nov, and Enterochimera californica sp. nov.</title>
        <authorList>
            <person name="Rossi A."/>
            <person name="Fisher M."/>
        </authorList>
    </citation>
    <scope>NUCLEOTIDE SEQUENCE [LARGE SCALE GENOMIC DNA]</scope>
    <source>
        <strain evidence="9 10">2016Iso1</strain>
    </source>
</reference>
<feature type="transmembrane region" description="Helical" evidence="7">
    <location>
        <begin position="365"/>
        <end position="384"/>
    </location>
</feature>
<keyword evidence="4" id="KW-0677">Repeat</keyword>
<keyword evidence="10" id="KW-1185">Reference proteome</keyword>
<feature type="transmembrane region" description="Helical" evidence="7">
    <location>
        <begin position="288"/>
        <end position="307"/>
    </location>
</feature>
<dbReference type="EMBL" id="PJZK01000008">
    <property type="protein sequence ID" value="PLR50259.1"/>
    <property type="molecule type" value="Genomic_DNA"/>
</dbReference>
<evidence type="ECO:0000256" key="2">
    <source>
        <dbReference type="ARBA" id="ARBA00022448"/>
    </source>
</evidence>
<gene>
    <name evidence="9" type="ORF">CYR34_10195</name>
</gene>
<evidence type="ECO:0000256" key="6">
    <source>
        <dbReference type="ARBA" id="ARBA00023136"/>
    </source>
</evidence>
<dbReference type="InterPro" id="IPR004680">
    <property type="entry name" value="Cit_transptr-like_dom"/>
</dbReference>
<dbReference type="RefSeq" id="WP_101828112.1">
    <property type="nucleotide sequence ID" value="NZ_JAWJZE010000006.1"/>
</dbReference>
<evidence type="ECO:0000256" key="7">
    <source>
        <dbReference type="SAM" id="Phobius"/>
    </source>
</evidence>
<organism evidence="9 10">
    <name type="scientific">Chimaeribacter arupi</name>
    <dbReference type="NCBI Taxonomy" id="2060066"/>
    <lineage>
        <taxon>Bacteria</taxon>
        <taxon>Pseudomonadati</taxon>
        <taxon>Pseudomonadota</taxon>
        <taxon>Gammaproteobacteria</taxon>
        <taxon>Enterobacterales</taxon>
        <taxon>Yersiniaceae</taxon>
        <taxon>Chimaeribacter</taxon>
    </lineage>
</organism>
<feature type="transmembrane region" description="Helical" evidence="7">
    <location>
        <begin position="53"/>
        <end position="74"/>
    </location>
</feature>
<feature type="transmembrane region" description="Helical" evidence="7">
    <location>
        <begin position="185"/>
        <end position="208"/>
    </location>
</feature>
<comment type="subcellular location">
    <subcellularLocation>
        <location evidence="1">Membrane</location>
        <topology evidence="1">Multi-pass membrane protein</topology>
    </subcellularLocation>
</comment>
<dbReference type="PANTHER" id="PTHR43652">
    <property type="entry name" value="BASIC AMINO ACID ANTIPORTER YFCC-RELATED"/>
    <property type="match status" value="1"/>
</dbReference>
<protein>
    <submittedName>
        <fullName evidence="9">Citrate transporter</fullName>
    </submittedName>
</protein>
<feature type="transmembrane region" description="Helical" evidence="7">
    <location>
        <begin position="143"/>
        <end position="165"/>
    </location>
</feature>
<feature type="transmembrane region" description="Helical" evidence="7">
    <location>
        <begin position="31"/>
        <end position="47"/>
    </location>
</feature>
<dbReference type="AlphaFoldDB" id="A0A2N5ENL7"/>
<comment type="caution">
    <text evidence="9">The sequence shown here is derived from an EMBL/GenBank/DDBJ whole genome shotgun (WGS) entry which is preliminary data.</text>
</comment>
<dbReference type="PANTHER" id="PTHR43652:SF2">
    <property type="entry name" value="BASIC AMINO ACID ANTIPORTER YFCC-RELATED"/>
    <property type="match status" value="1"/>
</dbReference>
<name>A0A2N5ENL7_9GAMM</name>
<accession>A0A2N5ENL7</accession>
<evidence type="ECO:0000313" key="9">
    <source>
        <dbReference type="EMBL" id="PLR50259.1"/>
    </source>
</evidence>
<feature type="transmembrane region" description="Helical" evidence="7">
    <location>
        <begin position="404"/>
        <end position="428"/>
    </location>
</feature>
<dbReference type="InterPro" id="IPR051679">
    <property type="entry name" value="DASS-Related_Transporters"/>
</dbReference>
<keyword evidence="6 7" id="KW-0472">Membrane</keyword>
<dbReference type="Proteomes" id="UP000234626">
    <property type="component" value="Unassembled WGS sequence"/>
</dbReference>
<keyword evidence="5 7" id="KW-1133">Transmembrane helix</keyword>
<proteinExistence type="predicted"/>
<evidence type="ECO:0000256" key="3">
    <source>
        <dbReference type="ARBA" id="ARBA00022692"/>
    </source>
</evidence>
<dbReference type="OrthoDB" id="5460483at2"/>
<dbReference type="GO" id="GO:0055085">
    <property type="term" value="P:transmembrane transport"/>
    <property type="evidence" value="ECO:0007669"/>
    <property type="project" value="InterPro"/>
</dbReference>
<keyword evidence="3 7" id="KW-0812">Transmembrane</keyword>
<evidence type="ECO:0000256" key="1">
    <source>
        <dbReference type="ARBA" id="ARBA00004141"/>
    </source>
</evidence>
<keyword evidence="2" id="KW-0813">Transport</keyword>
<dbReference type="GO" id="GO:0005886">
    <property type="term" value="C:plasma membrane"/>
    <property type="evidence" value="ECO:0007669"/>
    <property type="project" value="TreeGrafter"/>
</dbReference>
<evidence type="ECO:0000256" key="4">
    <source>
        <dbReference type="ARBA" id="ARBA00022737"/>
    </source>
</evidence>
<feature type="domain" description="Citrate transporter-like" evidence="8">
    <location>
        <begin position="21"/>
        <end position="372"/>
    </location>
</feature>
<evidence type="ECO:0000313" key="10">
    <source>
        <dbReference type="Proteomes" id="UP000234626"/>
    </source>
</evidence>
<feature type="transmembrane region" description="Helical" evidence="7">
    <location>
        <begin position="95"/>
        <end position="113"/>
    </location>
</feature>
<sequence length="434" mass="45515">MSLWLSHPLFLPSAVVGVTLLLWATSLLPEFLTALLFFTVAMAAHIAPPEVIFGGFASSAFWLVFSGFVLGVAIRKTGLADRVAGALSAGLTGSWLRMVATVVLLSYALAFVMPSNMGRIALLMPVVAAMGARAGIQEGTRAWYGLALAVGFGTFQLSATILPANVPNLVMSGAAEGAFGLHFGYLSYLLLHTPVLGILKGLVLILLIHRLFPGQPHPPRHTAAPAPMSGAEKRLAWLLAAVLGMWVTEGWHGIGPAWTGLAAACVTLLPRVGFITGEEFASGVNLRTCIYVAGILGLAVTVTHTGIGTAVGQALLHALPLDPARPFTSFVALTGITSALNFIMTANGVPALYTTLAQQFADATGFPLLSVIMIQVLGYSTPLLPYQASPIVVAMALGKVPVRAGMLLCLALAVVTFLVLLPLDYAWFRVLGKL</sequence>